<evidence type="ECO:0000313" key="1">
    <source>
        <dbReference type="EMBL" id="VDM29765.1"/>
    </source>
</evidence>
<name>A0A183U6C9_TOXCA</name>
<dbReference type="InterPro" id="IPR036188">
    <property type="entry name" value="FAD/NAD-bd_sf"/>
</dbReference>
<proteinExistence type="predicted"/>
<reference evidence="3" key="1">
    <citation type="submission" date="2016-06" db="UniProtKB">
        <authorList>
            <consortium name="WormBaseParasite"/>
        </authorList>
    </citation>
    <scope>IDENTIFICATION</scope>
</reference>
<evidence type="ECO:0000313" key="3">
    <source>
        <dbReference type="WBParaSite" id="TCNE_0000404901-mRNA-1"/>
    </source>
</evidence>
<dbReference type="EMBL" id="UYWY01006113">
    <property type="protein sequence ID" value="VDM29765.1"/>
    <property type="molecule type" value="Genomic_DNA"/>
</dbReference>
<dbReference type="Gene3D" id="3.50.50.60">
    <property type="entry name" value="FAD/NAD(P)-binding domain"/>
    <property type="match status" value="1"/>
</dbReference>
<dbReference type="WBParaSite" id="TCNE_0000404901-mRNA-1">
    <property type="protein sequence ID" value="TCNE_0000404901-mRNA-1"/>
    <property type="gene ID" value="TCNE_0000404901"/>
</dbReference>
<dbReference type="Proteomes" id="UP000050794">
    <property type="component" value="Unassembled WGS sequence"/>
</dbReference>
<evidence type="ECO:0000313" key="2">
    <source>
        <dbReference type="Proteomes" id="UP000050794"/>
    </source>
</evidence>
<keyword evidence="2" id="KW-1185">Reference proteome</keyword>
<accession>A0A183U6C9</accession>
<protein>
    <submittedName>
        <fullName evidence="3">Reverse transcriptase domain-containing protein</fullName>
    </submittedName>
</protein>
<gene>
    <name evidence="1" type="ORF">TCNE_LOCUS4048</name>
</gene>
<reference evidence="1 2" key="2">
    <citation type="submission" date="2018-11" db="EMBL/GenBank/DDBJ databases">
        <authorList>
            <consortium name="Pathogen Informatics"/>
        </authorList>
    </citation>
    <scope>NUCLEOTIDE SEQUENCE [LARGE SCALE GENOMIC DNA]</scope>
</reference>
<organism evidence="2 3">
    <name type="scientific">Toxocara canis</name>
    <name type="common">Canine roundworm</name>
    <dbReference type="NCBI Taxonomy" id="6265"/>
    <lineage>
        <taxon>Eukaryota</taxon>
        <taxon>Metazoa</taxon>
        <taxon>Ecdysozoa</taxon>
        <taxon>Nematoda</taxon>
        <taxon>Chromadorea</taxon>
        <taxon>Rhabditida</taxon>
        <taxon>Spirurina</taxon>
        <taxon>Ascaridomorpha</taxon>
        <taxon>Ascaridoidea</taxon>
        <taxon>Toxocaridae</taxon>
        <taxon>Toxocara</taxon>
    </lineage>
</organism>
<dbReference type="AlphaFoldDB" id="A0A183U6C9"/>
<sequence>MLRPHIESSRQRTIPFCASPVPFIVLYVNMDWFGEFNSQLCMWELVAGKGMVIIVLLDEADELGSVVCRSPIIPKDIPGAEYGITSDGFFELDDLPK</sequence>